<dbReference type="InterPro" id="IPR011833">
    <property type="entry name" value="Glycg_phsphrylas"/>
</dbReference>
<dbReference type="NCBIfam" id="TIGR02093">
    <property type="entry name" value="P_ylase"/>
    <property type="match status" value="1"/>
</dbReference>
<dbReference type="Proteomes" id="UP000830167">
    <property type="component" value="Chromosome"/>
</dbReference>
<keyword evidence="7 9" id="KW-0119">Carbohydrate metabolism</keyword>
<dbReference type="PANTHER" id="PTHR11468:SF3">
    <property type="entry name" value="GLYCOGEN PHOSPHORYLASE, LIVER FORM"/>
    <property type="match status" value="1"/>
</dbReference>
<evidence type="ECO:0000256" key="6">
    <source>
        <dbReference type="ARBA" id="ARBA00022898"/>
    </source>
</evidence>
<evidence type="ECO:0000256" key="4">
    <source>
        <dbReference type="ARBA" id="ARBA00022676"/>
    </source>
</evidence>
<sequence>MFSDTRAFQRAFLEKLQVMQGKIVDDATAYDCFTVLGTLVREFISKRWIDTNTKYKHTGCKQVYYFSMEFLIGRLLESNLINLGIRDVCAEGLAELGLSFEEILQQESDAGLGNGGLGRLAACFLDSLASLQLPGHGSGIRYKHGFFEQKIINGYQVELPEYWLKDGYVWEIRRPEKALEITFGGHVQPVTENGRLQFYSEPAERVLAVPYDVPVIGYRNQTVNTLRLWSAEPVVDFEQEQPFQEQSYQKIVEYKHSLEAISEFLYPDDSTYEGKLLRLKQQYFLVSAGVHSIIRSFKKKNGSIAHFHETVAIHVNDTHPVLAIPELMRILLDEEGLGWDDAWFITTRTISYTNHTILAEALETWPTDMFRSLLPRVYMIVDEINERFCKDLWNRYPGDWERIHKMAIIADGAVKMAHLAIVGSHSVNGVAKLHTEILKKREMQRFNQFYPHKFNNKTNGITHRRWLLKANPKLASLITETIGDRWISQPTALLQLLKHAEDSSLQQAVEQVKQENKHKLANMIQDMTGIAVDETSIFDIQVKRLHAYKRQLLNVFHILDLYRRLRENPDLDLRPRTFIFGAKAAPGYHLAKRVIKLIHGTAERINKDPAIRGKLKVIFLENYRVSLAESIIPAADVSEQISTAGKEASGTGNMKFMMNGALTVGTMDGANIEIFEKVGNDNMFVFGLAADEVLQFYANGNYRAFELYKKDPRLAYVMDQLIHGGLSANQADFQIIFDSILANNDEYFVLADFASYVDIHAKIDRTYRDRRRWNQSSIVNIAHSGGFSSDRTITDYADEIWQLQALPIVSNSL</sequence>
<evidence type="ECO:0000256" key="2">
    <source>
        <dbReference type="ARBA" id="ARBA00001933"/>
    </source>
</evidence>
<protein>
    <recommendedName>
        <fullName evidence="9">Alpha-1,4 glucan phosphorylase</fullName>
        <ecNumber evidence="9">2.4.1.1</ecNumber>
    </recommendedName>
</protein>
<evidence type="ECO:0000256" key="7">
    <source>
        <dbReference type="ARBA" id="ARBA00023277"/>
    </source>
</evidence>
<evidence type="ECO:0000256" key="5">
    <source>
        <dbReference type="ARBA" id="ARBA00022679"/>
    </source>
</evidence>
<dbReference type="InterPro" id="IPR000811">
    <property type="entry name" value="Glyco_trans_35"/>
</dbReference>
<comment type="function">
    <text evidence="8">Phosphorylase is an important allosteric enzyme in carbohydrate metabolism. Enzymes from different sources differ in their regulatory mechanisms and in their natural substrates. However, all known phosphorylases share catalytic and structural properties.</text>
</comment>
<dbReference type="CDD" id="cd04300">
    <property type="entry name" value="GT35_Glycogen_Phosphorylase"/>
    <property type="match status" value="1"/>
</dbReference>
<name>A0ABY4CGU0_9BACL</name>
<evidence type="ECO:0000256" key="1">
    <source>
        <dbReference type="ARBA" id="ARBA00001275"/>
    </source>
</evidence>
<evidence type="ECO:0000256" key="8">
    <source>
        <dbReference type="ARBA" id="ARBA00025174"/>
    </source>
</evidence>
<comment type="similarity">
    <text evidence="3 9">Belongs to the glycogen phosphorylase family.</text>
</comment>
<dbReference type="Pfam" id="PF00343">
    <property type="entry name" value="Phosphorylase"/>
    <property type="match status" value="1"/>
</dbReference>
<reference evidence="10" key="1">
    <citation type="submission" date="2021-12" db="EMBL/GenBank/DDBJ databases">
        <title>Alicyclobacillaceae gen. nov., sp. nov., isolated from chalcocite enrichment system.</title>
        <authorList>
            <person name="Jiang Z."/>
        </authorList>
    </citation>
    <scope>NUCLEOTIDE SEQUENCE</scope>
    <source>
        <strain evidence="10">MYW30-H2</strain>
    </source>
</reference>
<evidence type="ECO:0000256" key="9">
    <source>
        <dbReference type="RuleBase" id="RU000587"/>
    </source>
</evidence>
<dbReference type="EC" id="2.4.1.1" evidence="9"/>
<keyword evidence="11" id="KW-1185">Reference proteome</keyword>
<dbReference type="EMBL" id="CP089291">
    <property type="protein sequence ID" value="UOF89725.1"/>
    <property type="molecule type" value="Genomic_DNA"/>
</dbReference>
<comment type="catalytic activity">
    <reaction evidence="1 9">
        <text>[(1-&gt;4)-alpha-D-glucosyl](n) + phosphate = [(1-&gt;4)-alpha-D-glucosyl](n-1) + alpha-D-glucose 1-phosphate</text>
        <dbReference type="Rhea" id="RHEA:41732"/>
        <dbReference type="Rhea" id="RHEA-COMP:9584"/>
        <dbReference type="Rhea" id="RHEA-COMP:9586"/>
        <dbReference type="ChEBI" id="CHEBI:15444"/>
        <dbReference type="ChEBI" id="CHEBI:43474"/>
        <dbReference type="ChEBI" id="CHEBI:58601"/>
        <dbReference type="EC" id="2.4.1.1"/>
    </reaction>
</comment>
<comment type="function">
    <text evidence="9">Allosteric enzyme that catalyzes the rate-limiting step in glycogen catabolism, the phosphorolytic cleavage of glycogen to produce glucose-1-phosphate, and plays a central role in maintaining cellular and organismal glucose homeostasis.</text>
</comment>
<organism evidence="10 11">
    <name type="scientific">Fodinisporobacter ferrooxydans</name>
    <dbReference type="NCBI Taxonomy" id="2901836"/>
    <lineage>
        <taxon>Bacteria</taxon>
        <taxon>Bacillati</taxon>
        <taxon>Bacillota</taxon>
        <taxon>Bacilli</taxon>
        <taxon>Bacillales</taxon>
        <taxon>Alicyclobacillaceae</taxon>
        <taxon>Fodinisporobacter</taxon>
    </lineage>
</organism>
<accession>A0ABY4CGU0</accession>
<proteinExistence type="inferred from homology"/>
<comment type="cofactor">
    <cofactor evidence="2 9">
        <name>pyridoxal 5'-phosphate</name>
        <dbReference type="ChEBI" id="CHEBI:597326"/>
    </cofactor>
</comment>
<dbReference type="PANTHER" id="PTHR11468">
    <property type="entry name" value="GLYCOGEN PHOSPHORYLASE"/>
    <property type="match status" value="1"/>
</dbReference>
<dbReference type="RefSeq" id="WP_347436416.1">
    <property type="nucleotide sequence ID" value="NZ_CP089291.1"/>
</dbReference>
<dbReference type="PROSITE" id="PS00102">
    <property type="entry name" value="PHOSPHORYLASE"/>
    <property type="match status" value="1"/>
</dbReference>
<evidence type="ECO:0000313" key="11">
    <source>
        <dbReference type="Proteomes" id="UP000830167"/>
    </source>
</evidence>
<keyword evidence="5 9" id="KW-0808">Transferase</keyword>
<keyword evidence="6 9" id="KW-0663">Pyridoxal phosphate</keyword>
<dbReference type="PIRSF" id="PIRSF000460">
    <property type="entry name" value="Pprylas_GlgP"/>
    <property type="match status" value="1"/>
</dbReference>
<dbReference type="Gene3D" id="3.40.50.2000">
    <property type="entry name" value="Glycogen Phosphorylase B"/>
    <property type="match status" value="2"/>
</dbReference>
<dbReference type="InterPro" id="IPR035090">
    <property type="entry name" value="Pyridoxal_P_attach_site"/>
</dbReference>
<keyword evidence="4 9" id="KW-0328">Glycosyltransferase</keyword>
<dbReference type="SUPFAM" id="SSF53756">
    <property type="entry name" value="UDP-Glycosyltransferase/glycogen phosphorylase"/>
    <property type="match status" value="1"/>
</dbReference>
<evidence type="ECO:0000313" key="10">
    <source>
        <dbReference type="EMBL" id="UOF89725.1"/>
    </source>
</evidence>
<evidence type="ECO:0000256" key="3">
    <source>
        <dbReference type="ARBA" id="ARBA00006047"/>
    </source>
</evidence>
<gene>
    <name evidence="10" type="ORF">LSG31_17855</name>
</gene>